<dbReference type="Proteomes" id="UP000499080">
    <property type="component" value="Unassembled WGS sequence"/>
</dbReference>
<comment type="caution">
    <text evidence="1">The sequence shown here is derived from an EMBL/GenBank/DDBJ whole genome shotgun (WGS) entry which is preliminary data.</text>
</comment>
<organism evidence="1 3">
    <name type="scientific">Araneus ventricosus</name>
    <name type="common">Orbweaver spider</name>
    <name type="synonym">Epeira ventricosa</name>
    <dbReference type="NCBI Taxonomy" id="182803"/>
    <lineage>
        <taxon>Eukaryota</taxon>
        <taxon>Metazoa</taxon>
        <taxon>Ecdysozoa</taxon>
        <taxon>Arthropoda</taxon>
        <taxon>Chelicerata</taxon>
        <taxon>Arachnida</taxon>
        <taxon>Araneae</taxon>
        <taxon>Araneomorphae</taxon>
        <taxon>Entelegynae</taxon>
        <taxon>Araneoidea</taxon>
        <taxon>Araneidae</taxon>
        <taxon>Araneus</taxon>
    </lineage>
</organism>
<protein>
    <submittedName>
        <fullName evidence="1">Uncharacterized protein</fullName>
    </submittedName>
</protein>
<gene>
    <name evidence="2" type="ORF">AVEN_134304_1</name>
    <name evidence="1" type="ORF">AVEN_91457_1</name>
</gene>
<reference evidence="1 3" key="1">
    <citation type="journal article" date="2019" name="Sci. Rep.">
        <title>Orb-weaving spider Araneus ventricosus genome elucidates the spidroin gene catalogue.</title>
        <authorList>
            <person name="Kono N."/>
            <person name="Nakamura H."/>
            <person name="Ohtoshi R."/>
            <person name="Moran D.A.P."/>
            <person name="Shinohara A."/>
            <person name="Yoshida Y."/>
            <person name="Fujiwara M."/>
            <person name="Mori M."/>
            <person name="Tomita M."/>
            <person name="Arakawa K."/>
        </authorList>
    </citation>
    <scope>NUCLEOTIDE SEQUENCE [LARGE SCALE GENOMIC DNA]</scope>
</reference>
<sequence length="137" mass="15255">MPFLRSKDKQTNEPRPDETCCQLRYGRRLLFTDNAAIQGKKLLSYWLNHKSNPVLPRHPGTLNDSRCSSPSTEAGVLIANHLATARPLPKEVRTITGGRQHMSNHFLYTQGRRVPASLSGSNSSVYLRCIPGESLIG</sequence>
<evidence type="ECO:0000313" key="3">
    <source>
        <dbReference type="Proteomes" id="UP000499080"/>
    </source>
</evidence>
<name>A0A4Y2DR92_ARAVE</name>
<keyword evidence="3" id="KW-1185">Reference proteome</keyword>
<proteinExistence type="predicted"/>
<evidence type="ECO:0000313" key="1">
    <source>
        <dbReference type="EMBL" id="GBM18767.1"/>
    </source>
</evidence>
<evidence type="ECO:0000313" key="2">
    <source>
        <dbReference type="EMBL" id="GBM18775.1"/>
    </source>
</evidence>
<dbReference type="EMBL" id="BGPR01090290">
    <property type="protein sequence ID" value="GBM18767.1"/>
    <property type="molecule type" value="Genomic_DNA"/>
</dbReference>
<dbReference type="EMBL" id="BGPR01090291">
    <property type="protein sequence ID" value="GBM18775.1"/>
    <property type="molecule type" value="Genomic_DNA"/>
</dbReference>
<dbReference type="AlphaFoldDB" id="A0A4Y2DR92"/>
<accession>A0A4Y2DR92</accession>